<dbReference type="InterPro" id="IPR047115">
    <property type="entry name" value="ARSB"/>
</dbReference>
<evidence type="ECO:0000256" key="1">
    <source>
        <dbReference type="ARBA" id="ARBA00008779"/>
    </source>
</evidence>
<dbReference type="PANTHER" id="PTHR10342">
    <property type="entry name" value="ARYLSULFATASE"/>
    <property type="match status" value="1"/>
</dbReference>
<dbReference type="Proteomes" id="UP000324479">
    <property type="component" value="Unassembled WGS sequence"/>
</dbReference>
<dbReference type="EMBL" id="VWOX01000001">
    <property type="protein sequence ID" value="KAA5547246.1"/>
    <property type="molecule type" value="Genomic_DNA"/>
</dbReference>
<proteinExistence type="inferred from homology"/>
<keyword evidence="3" id="KW-0378">Hydrolase</keyword>
<sequence length="488" mass="53774">MKQIWLACCAVWFLLAVVAHAADRPNIVHIVADDLGWKDVGFNGATDVRTPNIDALASGGAKLTQFYTQSMCTPTRAALMTGRYPFRYGLQTIVIPGPADYGLDTTEYLLPQCLKDAGYRTAIIGKWHLGHAHMKYWPKQRGFDYQYGAMIGELDYFTHSDAGVLDWFRNNKPVKEKGYTTQLLGADAVDFIHRQAADRPFYLYLAFNAPHTPYQAPQEYIERFADITVPTRRIYAGMIACLDDEIGKVVSALEKKGLRKNTLILLHSDNGGTKNAMFAGQMTDLSKTVLPCDNGPYRDGKGSLFEGGNRVVACANWPGKIKPQAVEGIIHAVDLYPTFAALAGASTAKCKPLDGVNVWETIANGSPSPRTEVVYNVEPFRGALRQGDWKLIWRSLIPTSVDLYNLATDPYEQDNVASAHPERVAAMQDRLNFLGGESAKPLALIYVTRVGLAHGKPLIASEENKDPAPLDAHGPSITDERFGDPDRP</sequence>
<dbReference type="RefSeq" id="WP_150074407.1">
    <property type="nucleotide sequence ID" value="NZ_VWOX01000001.1"/>
</dbReference>
<feature type="compositionally biased region" description="Basic and acidic residues" evidence="6">
    <location>
        <begin position="478"/>
        <end position="488"/>
    </location>
</feature>
<keyword evidence="10" id="KW-1185">Reference proteome</keyword>
<comment type="similarity">
    <text evidence="1">Belongs to the sulfatase family.</text>
</comment>
<dbReference type="PROSITE" id="PS00149">
    <property type="entry name" value="SULFATASE_2"/>
    <property type="match status" value="1"/>
</dbReference>
<keyword evidence="7" id="KW-0732">Signal</keyword>
<evidence type="ECO:0000256" key="7">
    <source>
        <dbReference type="SAM" id="SignalP"/>
    </source>
</evidence>
<evidence type="ECO:0000256" key="2">
    <source>
        <dbReference type="ARBA" id="ARBA00022723"/>
    </source>
</evidence>
<keyword evidence="4" id="KW-0106">Calcium</keyword>
<accession>A0A5M6DLG9</accession>
<dbReference type="AlphaFoldDB" id="A0A5M6DLG9"/>
<feature type="chain" id="PRO_5024444484" evidence="7">
    <location>
        <begin position="22"/>
        <end position="488"/>
    </location>
</feature>
<dbReference type="Gene3D" id="3.40.720.10">
    <property type="entry name" value="Alkaline Phosphatase, subunit A"/>
    <property type="match status" value="1"/>
</dbReference>
<dbReference type="Pfam" id="PF00884">
    <property type="entry name" value="Sulfatase"/>
    <property type="match status" value="1"/>
</dbReference>
<feature type="signal peptide" evidence="7">
    <location>
        <begin position="1"/>
        <end position="21"/>
    </location>
</feature>
<keyword evidence="5" id="KW-0325">Glycoprotein</keyword>
<evidence type="ECO:0000256" key="4">
    <source>
        <dbReference type="ARBA" id="ARBA00022837"/>
    </source>
</evidence>
<feature type="region of interest" description="Disordered" evidence="6">
    <location>
        <begin position="460"/>
        <end position="488"/>
    </location>
</feature>
<dbReference type="GO" id="GO:0046872">
    <property type="term" value="F:metal ion binding"/>
    <property type="evidence" value="ECO:0007669"/>
    <property type="project" value="UniProtKB-KW"/>
</dbReference>
<comment type="caution">
    <text evidence="9">The sequence shown here is derived from an EMBL/GenBank/DDBJ whole genome shotgun (WGS) entry which is preliminary data.</text>
</comment>
<evidence type="ECO:0000256" key="6">
    <source>
        <dbReference type="SAM" id="MobiDB-lite"/>
    </source>
</evidence>
<organism evidence="9 10">
    <name type="scientific">Roseiconus nitratireducens</name>
    <dbReference type="NCBI Taxonomy" id="2605748"/>
    <lineage>
        <taxon>Bacteria</taxon>
        <taxon>Pseudomonadati</taxon>
        <taxon>Planctomycetota</taxon>
        <taxon>Planctomycetia</taxon>
        <taxon>Pirellulales</taxon>
        <taxon>Pirellulaceae</taxon>
        <taxon>Roseiconus</taxon>
    </lineage>
</organism>
<name>A0A5M6DLG9_9BACT</name>
<keyword evidence="2" id="KW-0479">Metal-binding</keyword>
<dbReference type="SUPFAM" id="SSF53649">
    <property type="entry name" value="Alkaline phosphatase-like"/>
    <property type="match status" value="1"/>
</dbReference>
<protein>
    <submittedName>
        <fullName evidence="9">Arylsulfatase</fullName>
    </submittedName>
</protein>
<dbReference type="InterPro" id="IPR024607">
    <property type="entry name" value="Sulfatase_CS"/>
</dbReference>
<gene>
    <name evidence="9" type="ORF">FYK55_02275</name>
</gene>
<feature type="domain" description="Sulfatase N-terminal" evidence="8">
    <location>
        <begin position="25"/>
        <end position="345"/>
    </location>
</feature>
<dbReference type="CDD" id="cd16029">
    <property type="entry name" value="4-S"/>
    <property type="match status" value="1"/>
</dbReference>
<dbReference type="GO" id="GO:0008484">
    <property type="term" value="F:sulfuric ester hydrolase activity"/>
    <property type="evidence" value="ECO:0007669"/>
    <property type="project" value="InterPro"/>
</dbReference>
<reference evidence="9 10" key="1">
    <citation type="submission" date="2019-08" db="EMBL/GenBank/DDBJ databases">
        <authorList>
            <person name="Dhanesh K."/>
            <person name="Kumar G."/>
            <person name="Sasikala C."/>
            <person name="Venkata Ramana C."/>
        </authorList>
    </citation>
    <scope>NUCLEOTIDE SEQUENCE [LARGE SCALE GENOMIC DNA]</scope>
    <source>
        <strain evidence="9 10">JC645</strain>
    </source>
</reference>
<dbReference type="PROSITE" id="PS00523">
    <property type="entry name" value="SULFATASE_1"/>
    <property type="match status" value="1"/>
</dbReference>
<dbReference type="InterPro" id="IPR000917">
    <property type="entry name" value="Sulfatase_N"/>
</dbReference>
<dbReference type="Gene3D" id="3.30.1120.10">
    <property type="match status" value="1"/>
</dbReference>
<evidence type="ECO:0000256" key="3">
    <source>
        <dbReference type="ARBA" id="ARBA00022801"/>
    </source>
</evidence>
<evidence type="ECO:0000256" key="5">
    <source>
        <dbReference type="ARBA" id="ARBA00023180"/>
    </source>
</evidence>
<evidence type="ECO:0000313" key="10">
    <source>
        <dbReference type="Proteomes" id="UP000324479"/>
    </source>
</evidence>
<dbReference type="PANTHER" id="PTHR10342:SF274">
    <property type="entry name" value="ARYLSULFATASE B"/>
    <property type="match status" value="1"/>
</dbReference>
<evidence type="ECO:0000313" key="9">
    <source>
        <dbReference type="EMBL" id="KAA5547246.1"/>
    </source>
</evidence>
<dbReference type="InterPro" id="IPR017850">
    <property type="entry name" value="Alkaline_phosphatase_core_sf"/>
</dbReference>
<evidence type="ECO:0000259" key="8">
    <source>
        <dbReference type="Pfam" id="PF00884"/>
    </source>
</evidence>